<dbReference type="PANTHER" id="PTHR46014">
    <property type="entry name" value="TETRATRICOPEPTIDE REPEAT PROTEIN 1"/>
    <property type="match status" value="1"/>
</dbReference>
<dbReference type="OrthoDB" id="1872379at2759"/>
<dbReference type="Pfam" id="PF00515">
    <property type="entry name" value="TPR_1"/>
    <property type="match status" value="1"/>
</dbReference>
<dbReference type="AlphaFoldDB" id="A0A9R1XBV8"/>
<protein>
    <recommendedName>
        <fullName evidence="6">Tetratricopeptide repeat protein 1</fullName>
    </recommendedName>
</protein>
<keyword evidence="5" id="KW-1185">Reference proteome</keyword>
<evidence type="ECO:0000256" key="2">
    <source>
        <dbReference type="SAM" id="Coils"/>
    </source>
</evidence>
<sequence>MVVLEPIPSTDDEPKRSKSTTVAAGSVDSGSGDKANGAGVDMKSDNRVTADGYASDGFETASETEVGDDEIVSDDNNNSNDSIEHQQHHPEELSVASKDQCFEDTLDEDELKQKLLEEMNEAKVEGNKLFGDGLYEEALLKYDYAIQLAPEISSLSEIRSICHNNRATCFFKLGKYEESIKECTKALELNPNYMKALVRKAEAHEKLENYEDAIAGMKKILELDPSNKQAKRTIIRLEPLAVEKREKMKEEMLGKLKDMGNTILGKFGMSVDNFKAVKDPNTGSYSISFQR</sequence>
<feature type="repeat" description="TPR" evidence="1">
    <location>
        <begin position="160"/>
        <end position="193"/>
    </location>
</feature>
<feature type="repeat" description="TPR" evidence="1">
    <location>
        <begin position="194"/>
        <end position="227"/>
    </location>
</feature>
<keyword evidence="2" id="KW-0175">Coiled coil</keyword>
<name>A0A9R1XBV8_LACSA</name>
<dbReference type="InterPro" id="IPR019734">
    <property type="entry name" value="TPR_rpt"/>
</dbReference>
<dbReference type="SUPFAM" id="SSF48452">
    <property type="entry name" value="TPR-like"/>
    <property type="match status" value="1"/>
</dbReference>
<dbReference type="Gene3D" id="1.25.40.10">
    <property type="entry name" value="Tetratricopeptide repeat domain"/>
    <property type="match status" value="1"/>
</dbReference>
<evidence type="ECO:0008006" key="6">
    <source>
        <dbReference type="Google" id="ProtNLM"/>
    </source>
</evidence>
<reference evidence="4 5" key="1">
    <citation type="journal article" date="2017" name="Nat. Commun.">
        <title>Genome assembly with in vitro proximity ligation data and whole-genome triplication in lettuce.</title>
        <authorList>
            <person name="Reyes-Chin-Wo S."/>
            <person name="Wang Z."/>
            <person name="Yang X."/>
            <person name="Kozik A."/>
            <person name="Arikit S."/>
            <person name="Song C."/>
            <person name="Xia L."/>
            <person name="Froenicke L."/>
            <person name="Lavelle D.O."/>
            <person name="Truco M.J."/>
            <person name="Xia R."/>
            <person name="Zhu S."/>
            <person name="Xu C."/>
            <person name="Xu H."/>
            <person name="Xu X."/>
            <person name="Cox K."/>
            <person name="Korf I."/>
            <person name="Meyers B.C."/>
            <person name="Michelmore R.W."/>
        </authorList>
    </citation>
    <scope>NUCLEOTIDE SEQUENCE [LARGE SCALE GENOMIC DNA]</scope>
    <source>
        <strain evidence="5">cv. Salinas</strain>
        <tissue evidence="4">Seedlings</tissue>
    </source>
</reference>
<dbReference type="PANTHER" id="PTHR46014:SF1">
    <property type="entry name" value="TETRATRICOPEPTIDE REPEAT PROTEIN 1"/>
    <property type="match status" value="1"/>
</dbReference>
<comment type="caution">
    <text evidence="4">The sequence shown here is derived from an EMBL/GenBank/DDBJ whole genome shotgun (WGS) entry which is preliminary data.</text>
</comment>
<dbReference type="Proteomes" id="UP000235145">
    <property type="component" value="Unassembled WGS sequence"/>
</dbReference>
<feature type="compositionally biased region" description="Basic and acidic residues" evidence="3">
    <location>
        <begin position="82"/>
        <end position="92"/>
    </location>
</feature>
<feature type="region of interest" description="Disordered" evidence="3">
    <location>
        <begin position="1"/>
        <end position="93"/>
    </location>
</feature>
<proteinExistence type="predicted"/>
<dbReference type="InterPro" id="IPR011990">
    <property type="entry name" value="TPR-like_helical_dom_sf"/>
</dbReference>
<dbReference type="InterPro" id="IPR052769">
    <property type="entry name" value="TPR_domain_protein"/>
</dbReference>
<dbReference type="Pfam" id="PF13181">
    <property type="entry name" value="TPR_8"/>
    <property type="match status" value="1"/>
</dbReference>
<evidence type="ECO:0000256" key="1">
    <source>
        <dbReference type="PROSITE-ProRule" id="PRU00339"/>
    </source>
</evidence>
<evidence type="ECO:0000313" key="4">
    <source>
        <dbReference type="EMBL" id="KAJ0206619.1"/>
    </source>
</evidence>
<organism evidence="4 5">
    <name type="scientific">Lactuca sativa</name>
    <name type="common">Garden lettuce</name>
    <dbReference type="NCBI Taxonomy" id="4236"/>
    <lineage>
        <taxon>Eukaryota</taxon>
        <taxon>Viridiplantae</taxon>
        <taxon>Streptophyta</taxon>
        <taxon>Embryophyta</taxon>
        <taxon>Tracheophyta</taxon>
        <taxon>Spermatophyta</taxon>
        <taxon>Magnoliopsida</taxon>
        <taxon>eudicotyledons</taxon>
        <taxon>Gunneridae</taxon>
        <taxon>Pentapetalae</taxon>
        <taxon>asterids</taxon>
        <taxon>campanulids</taxon>
        <taxon>Asterales</taxon>
        <taxon>Asteraceae</taxon>
        <taxon>Cichorioideae</taxon>
        <taxon>Cichorieae</taxon>
        <taxon>Lactucinae</taxon>
        <taxon>Lactuca</taxon>
    </lineage>
</organism>
<keyword evidence="1" id="KW-0802">TPR repeat</keyword>
<evidence type="ECO:0000313" key="5">
    <source>
        <dbReference type="Proteomes" id="UP000235145"/>
    </source>
</evidence>
<dbReference type="EMBL" id="NBSK02000005">
    <property type="protein sequence ID" value="KAJ0206619.1"/>
    <property type="molecule type" value="Genomic_DNA"/>
</dbReference>
<accession>A0A9R1XBV8</accession>
<feature type="coiled-coil region" evidence="2">
    <location>
        <begin position="193"/>
        <end position="220"/>
    </location>
</feature>
<dbReference type="SMART" id="SM00028">
    <property type="entry name" value="TPR"/>
    <property type="match status" value="3"/>
</dbReference>
<evidence type="ECO:0000256" key="3">
    <source>
        <dbReference type="SAM" id="MobiDB-lite"/>
    </source>
</evidence>
<gene>
    <name evidence="4" type="ORF">LSAT_V11C500260600</name>
</gene>
<dbReference type="PROSITE" id="PS50005">
    <property type="entry name" value="TPR"/>
    <property type="match status" value="2"/>
</dbReference>